<evidence type="ECO:0000256" key="6">
    <source>
        <dbReference type="ARBA" id="ARBA00020836"/>
    </source>
</evidence>
<dbReference type="KEGG" id="egl:EGR_03787"/>
<evidence type="ECO:0000256" key="9">
    <source>
        <dbReference type="ARBA" id="ARBA00023242"/>
    </source>
</evidence>
<dbReference type="SMART" id="SM00417">
    <property type="entry name" value="H4"/>
    <property type="match status" value="1"/>
</dbReference>
<feature type="domain" description="TATA box binding protein associated factor (TAF) histone-like fold" evidence="12">
    <location>
        <begin position="57"/>
        <end position="116"/>
    </location>
</feature>
<evidence type="ECO:0000256" key="1">
    <source>
        <dbReference type="ARBA" id="ARBA00002001"/>
    </source>
</evidence>
<evidence type="ECO:0000256" key="2">
    <source>
        <dbReference type="ARBA" id="ARBA00004123"/>
    </source>
</evidence>
<dbReference type="SUPFAM" id="SSF47113">
    <property type="entry name" value="Histone-fold"/>
    <property type="match status" value="1"/>
</dbReference>
<keyword evidence="8 11" id="KW-0238">DNA-binding</keyword>
<dbReference type="GO" id="GO:0005634">
    <property type="term" value="C:nucleus"/>
    <property type="evidence" value="ECO:0007669"/>
    <property type="project" value="UniProtKB-SubCell"/>
</dbReference>
<comment type="caution">
    <text evidence="13">The sequence shown here is derived from an EMBL/GenBank/DDBJ whole genome shotgun (WGS) entry which is preliminary data.</text>
</comment>
<evidence type="ECO:0000256" key="3">
    <source>
        <dbReference type="ARBA" id="ARBA00004286"/>
    </source>
</evidence>
<dbReference type="AlphaFoldDB" id="W6UJI7"/>
<dbReference type="PRINTS" id="PR00623">
    <property type="entry name" value="HISTONEH4"/>
</dbReference>
<proteinExistence type="inferred from homology"/>
<dbReference type="EMBL" id="APAU02000021">
    <property type="protein sequence ID" value="EUB61301.1"/>
    <property type="molecule type" value="Genomic_DNA"/>
</dbReference>
<evidence type="ECO:0000256" key="8">
    <source>
        <dbReference type="ARBA" id="ARBA00023125"/>
    </source>
</evidence>
<dbReference type="GO" id="GO:0000786">
    <property type="term" value="C:nucleosome"/>
    <property type="evidence" value="ECO:0007669"/>
    <property type="project" value="UniProtKB-KW"/>
</dbReference>
<name>W6UJI7_ECHGR</name>
<dbReference type="Gene3D" id="1.10.20.10">
    <property type="entry name" value="Histone, subunit A"/>
    <property type="match status" value="1"/>
</dbReference>
<comment type="subcellular location">
    <subcellularLocation>
        <location evidence="3">Chromosome</location>
    </subcellularLocation>
    <subcellularLocation>
        <location evidence="2">Nucleus</location>
    </subcellularLocation>
</comment>
<evidence type="ECO:0000259" key="12">
    <source>
        <dbReference type="Pfam" id="PF02969"/>
    </source>
</evidence>
<dbReference type="InterPro" id="IPR004823">
    <property type="entry name" value="TAF_TATA-bd_Histone-like_dom"/>
</dbReference>
<evidence type="ECO:0000256" key="11">
    <source>
        <dbReference type="RuleBase" id="RU000528"/>
    </source>
</evidence>
<keyword evidence="10 11" id="KW-0544">Nucleosome core</keyword>
<dbReference type="InterPro" id="IPR009072">
    <property type="entry name" value="Histone-fold"/>
</dbReference>
<dbReference type="FunFam" id="1.10.20.10:FF:000012">
    <property type="entry name" value="Histone H4"/>
    <property type="match status" value="1"/>
</dbReference>
<comment type="similarity">
    <text evidence="4 11">Belongs to the histone H4 family.</text>
</comment>
<comment type="function">
    <text evidence="1 11">Core component of nucleosome. Nucleosomes wrap and compact DNA into chromatin, limiting DNA accessibility to the cellular machineries which require DNA as a template. Histones thereby play a central role in transcription regulation, DNA repair, DNA replication and chromosomal stability. DNA accessibility is regulated via a complex set of post-translational modifications of histones, also called histone code, and nucleosome remodeling.</text>
</comment>
<organism evidence="13 14">
    <name type="scientific">Echinococcus granulosus</name>
    <name type="common">Hydatid tapeworm</name>
    <dbReference type="NCBI Taxonomy" id="6210"/>
    <lineage>
        <taxon>Eukaryota</taxon>
        <taxon>Metazoa</taxon>
        <taxon>Spiralia</taxon>
        <taxon>Lophotrochozoa</taxon>
        <taxon>Platyhelminthes</taxon>
        <taxon>Cestoda</taxon>
        <taxon>Eucestoda</taxon>
        <taxon>Cyclophyllidea</taxon>
        <taxon>Taeniidae</taxon>
        <taxon>Echinococcus</taxon>
        <taxon>Echinococcus granulosus group</taxon>
    </lineage>
</organism>
<evidence type="ECO:0000256" key="5">
    <source>
        <dbReference type="ARBA" id="ARBA00011538"/>
    </source>
</evidence>
<dbReference type="InterPro" id="IPR001951">
    <property type="entry name" value="Histone_H4"/>
</dbReference>
<protein>
    <recommendedName>
        <fullName evidence="6 11">Histone H4</fullName>
    </recommendedName>
</protein>
<dbReference type="CTD" id="36339502"/>
<accession>W6UJI7</accession>
<dbReference type="CDD" id="cd22912">
    <property type="entry name" value="HFD_H4"/>
    <property type="match status" value="1"/>
</dbReference>
<dbReference type="GO" id="GO:0046982">
    <property type="term" value="F:protein heterodimerization activity"/>
    <property type="evidence" value="ECO:0007669"/>
    <property type="project" value="InterPro"/>
</dbReference>
<evidence type="ECO:0000256" key="10">
    <source>
        <dbReference type="ARBA" id="ARBA00023269"/>
    </source>
</evidence>
<comment type="subunit">
    <text evidence="5 11">The nucleosome is a histone octamer containing two molecules each of H2A, H2B, H3 and H4 assembled in one H3-H4 heterotetramer and two H2A-H2B heterodimers. The octamer wraps approximately 147 bp of DNA.</text>
</comment>
<dbReference type="RefSeq" id="XP_024352497.1">
    <property type="nucleotide sequence ID" value="XM_024493036.1"/>
</dbReference>
<dbReference type="Proteomes" id="UP000019149">
    <property type="component" value="Unassembled WGS sequence"/>
</dbReference>
<keyword evidence="14" id="KW-1185">Reference proteome</keyword>
<gene>
    <name evidence="13" type="ORF">EGR_03787</name>
</gene>
<dbReference type="GeneID" id="36339502"/>
<evidence type="ECO:0000313" key="14">
    <source>
        <dbReference type="Proteomes" id="UP000019149"/>
    </source>
</evidence>
<dbReference type="Pfam" id="PF02969">
    <property type="entry name" value="TAF"/>
    <property type="match status" value="1"/>
</dbReference>
<keyword evidence="9 11" id="KW-0539">Nucleus</keyword>
<reference evidence="13 14" key="1">
    <citation type="journal article" date="2013" name="Nat. Genet.">
        <title>The genome of the hydatid tapeworm Echinococcus granulosus.</title>
        <authorList>
            <person name="Zheng H."/>
            <person name="Zhang W."/>
            <person name="Zhang L."/>
            <person name="Zhang Z."/>
            <person name="Li J."/>
            <person name="Lu G."/>
            <person name="Zhu Y."/>
            <person name="Wang Y."/>
            <person name="Huang Y."/>
            <person name="Liu J."/>
            <person name="Kang H."/>
            <person name="Chen J."/>
            <person name="Wang L."/>
            <person name="Chen A."/>
            <person name="Yu S."/>
            <person name="Gao Z."/>
            <person name="Jin L."/>
            <person name="Gu W."/>
            <person name="Wang Z."/>
            <person name="Zhao L."/>
            <person name="Shi B."/>
            <person name="Wen H."/>
            <person name="Lin R."/>
            <person name="Jones M.K."/>
            <person name="Brejova B."/>
            <person name="Vinar T."/>
            <person name="Zhao G."/>
            <person name="McManus D.P."/>
            <person name="Chen Z."/>
            <person name="Zhou Y."/>
            <person name="Wang S."/>
        </authorList>
    </citation>
    <scope>NUCLEOTIDE SEQUENCE [LARGE SCALE GENOMIC DNA]</scope>
</reference>
<dbReference type="STRING" id="6210.W6UJI7"/>
<dbReference type="GO" id="GO:0003677">
    <property type="term" value="F:DNA binding"/>
    <property type="evidence" value="ECO:0007669"/>
    <property type="project" value="UniProtKB-KW"/>
</dbReference>
<keyword evidence="7 11" id="KW-0158">Chromosome</keyword>
<sequence>MASWGHTASVVCLTYADSLLYCGSLDNAILGGRGLGIGGVKRHRMVSHDQIQGITNSAIRRLARCGGVKRISGVVYEETRGVIIDFLKNVIRDAVTCAAHSRRKTVTATDVVYALKRQGRVLYGFGGNGRTDGEIASDVVWTLQRLCLRALLHQIADCIRVFLLHRRERRGGAWSMAERMGFAVSAVLLVGDASGGGDGFGGVRGGGPWVQRSSKVYVEEGKWNKA</sequence>
<evidence type="ECO:0000256" key="4">
    <source>
        <dbReference type="ARBA" id="ARBA00006564"/>
    </source>
</evidence>
<dbReference type="PANTHER" id="PTHR10484">
    <property type="entry name" value="HISTONE H4"/>
    <property type="match status" value="1"/>
</dbReference>
<evidence type="ECO:0000256" key="7">
    <source>
        <dbReference type="ARBA" id="ARBA00022454"/>
    </source>
</evidence>
<evidence type="ECO:0000313" key="13">
    <source>
        <dbReference type="EMBL" id="EUB61301.1"/>
    </source>
</evidence>
<dbReference type="GO" id="GO:0030527">
    <property type="term" value="F:structural constituent of chromatin"/>
    <property type="evidence" value="ECO:0007669"/>
    <property type="project" value="InterPro"/>
</dbReference>